<evidence type="ECO:0000256" key="3">
    <source>
        <dbReference type="ARBA" id="ARBA00022723"/>
    </source>
</evidence>
<dbReference type="PANTHER" id="PTHR24305:SF166">
    <property type="entry name" value="CYTOCHROME P450 12A4, MITOCHONDRIAL-RELATED"/>
    <property type="match status" value="1"/>
</dbReference>
<keyword evidence="9" id="KW-1185">Reference proteome</keyword>
<keyword evidence="7" id="KW-0560">Oxidoreductase</keyword>
<dbReference type="InterPro" id="IPR036396">
    <property type="entry name" value="Cyt_P450_sf"/>
</dbReference>
<comment type="caution">
    <text evidence="8">The sequence shown here is derived from an EMBL/GenBank/DDBJ whole genome shotgun (WGS) entry which is preliminary data.</text>
</comment>
<comment type="similarity">
    <text evidence="2 7">Belongs to the cytochrome P450 family.</text>
</comment>
<comment type="cofactor">
    <cofactor evidence="1 6">
        <name>heme</name>
        <dbReference type="ChEBI" id="CHEBI:30413"/>
    </cofactor>
</comment>
<evidence type="ECO:0000256" key="7">
    <source>
        <dbReference type="RuleBase" id="RU000461"/>
    </source>
</evidence>
<accession>A0A5N6KEV9</accession>
<dbReference type="GO" id="GO:0016705">
    <property type="term" value="F:oxidoreductase activity, acting on paired donors, with incorporation or reduction of molecular oxygen"/>
    <property type="evidence" value="ECO:0007669"/>
    <property type="project" value="InterPro"/>
</dbReference>
<keyword evidence="3 6" id="KW-0479">Metal-binding</keyword>
<evidence type="ECO:0000256" key="4">
    <source>
        <dbReference type="ARBA" id="ARBA00023004"/>
    </source>
</evidence>
<dbReference type="InterPro" id="IPR017972">
    <property type="entry name" value="Cyt_P450_CS"/>
</dbReference>
<dbReference type="OrthoDB" id="1470350at2759"/>
<organism evidence="8 9">
    <name type="scientific">Monilinia laxa</name>
    <name type="common">Brown rot fungus</name>
    <name type="synonym">Sclerotinia laxa</name>
    <dbReference type="NCBI Taxonomy" id="61186"/>
    <lineage>
        <taxon>Eukaryota</taxon>
        <taxon>Fungi</taxon>
        <taxon>Dikarya</taxon>
        <taxon>Ascomycota</taxon>
        <taxon>Pezizomycotina</taxon>
        <taxon>Leotiomycetes</taxon>
        <taxon>Helotiales</taxon>
        <taxon>Sclerotiniaceae</taxon>
        <taxon>Monilinia</taxon>
    </lineage>
</organism>
<evidence type="ECO:0000256" key="2">
    <source>
        <dbReference type="ARBA" id="ARBA00010617"/>
    </source>
</evidence>
<dbReference type="PANTHER" id="PTHR24305">
    <property type="entry name" value="CYTOCHROME P450"/>
    <property type="match status" value="1"/>
</dbReference>
<protein>
    <recommendedName>
        <fullName evidence="10">Cytochrome P450</fullName>
    </recommendedName>
</protein>
<dbReference type="PRINTS" id="PR00463">
    <property type="entry name" value="EP450I"/>
</dbReference>
<dbReference type="InterPro" id="IPR002401">
    <property type="entry name" value="Cyt_P450_E_grp-I"/>
</dbReference>
<dbReference type="GO" id="GO:0005506">
    <property type="term" value="F:iron ion binding"/>
    <property type="evidence" value="ECO:0007669"/>
    <property type="project" value="InterPro"/>
</dbReference>
<keyword evidence="5" id="KW-0843">Virulence</keyword>
<dbReference type="Gene3D" id="1.10.630.10">
    <property type="entry name" value="Cytochrome P450"/>
    <property type="match status" value="1"/>
</dbReference>
<dbReference type="Proteomes" id="UP000326757">
    <property type="component" value="Unassembled WGS sequence"/>
</dbReference>
<dbReference type="InterPro" id="IPR050121">
    <property type="entry name" value="Cytochrome_P450_monoxygenase"/>
</dbReference>
<dbReference type="GO" id="GO:0004497">
    <property type="term" value="F:monooxygenase activity"/>
    <property type="evidence" value="ECO:0007669"/>
    <property type="project" value="UniProtKB-KW"/>
</dbReference>
<dbReference type="EMBL" id="VIGI01000003">
    <property type="protein sequence ID" value="KAB8302205.1"/>
    <property type="molecule type" value="Genomic_DNA"/>
</dbReference>
<evidence type="ECO:0000313" key="9">
    <source>
        <dbReference type="Proteomes" id="UP000326757"/>
    </source>
</evidence>
<evidence type="ECO:0000313" key="8">
    <source>
        <dbReference type="EMBL" id="KAB8302205.1"/>
    </source>
</evidence>
<sequence length="651" mass="73595">MVGILLATLGFWTLVFWRVGNAYSGFREYRQRALRTGFPVIETPLAPIGLSNILTLKFIIPILEKLPITKHWKWLSIANHRNSFLNLRSTYDVHGDTYVFAASNLNLLRTTNAELIAQFAARKNDFVKPVKNYRVMDVFGRNILTTEGEEWRRHKRIVGKSFGERSMGLVWEESLRQAEGMVRVWGRRMENGGERKRLMGEGLRVGDAGSDTAILSLHVICAAGFGVPQLWEGEENEEVGKGTGRGEGNGTPDLGLNRPVGDHTIGFKDCLNFVLSGLLLIFLWPQWVLKHSPIKRHGEVYKAFKETTQYVTELLDHKKKQMAAEEHDKDTMDLMGSMLKASNESPVDCEFKHSSDAPLTESEIKSNAFIFLLAGHETTASSIHLCFVYLAISLASQSSMQNDIDAIVGSKSPSEWTYMSDFSRLYNSMVGAVLNEELRLMPIADTIPKVTSGEQRVTVDGKEMLVPDGTFIHLNTVGTNRNPRYWPHAKLEGQRTDLDHFVPERWLLSKTGETHNDVNGKEENVKDIEGEEPSNEETSTLFKPVKGAFISFSEGPRSCPGKKFAQVEITAVLAVIFQKYSVELDVSRWASDEEVDRMNMEERKEVYGMAIRETNEVLRRCNQAQIVLKMAKEDKVPLRFVERGRERFTGL</sequence>
<evidence type="ECO:0000256" key="1">
    <source>
        <dbReference type="ARBA" id="ARBA00001971"/>
    </source>
</evidence>
<gene>
    <name evidence="8" type="ORF">EYC80_005650</name>
</gene>
<feature type="binding site" description="axial binding residue" evidence="6">
    <location>
        <position position="559"/>
    </location>
    <ligand>
        <name>heme</name>
        <dbReference type="ChEBI" id="CHEBI:30413"/>
    </ligand>
    <ligandPart>
        <name>Fe</name>
        <dbReference type="ChEBI" id="CHEBI:18248"/>
    </ligandPart>
</feature>
<name>A0A5N6KEV9_MONLA</name>
<reference evidence="8 9" key="1">
    <citation type="submission" date="2019-06" db="EMBL/GenBank/DDBJ databases">
        <title>Genome Sequence of the Brown Rot Fungal Pathogen Monilinia laxa.</title>
        <authorList>
            <person name="De Miccolis Angelini R.M."/>
            <person name="Landi L."/>
            <person name="Abate D."/>
            <person name="Pollastro S."/>
            <person name="Romanazzi G."/>
            <person name="Faretra F."/>
        </authorList>
    </citation>
    <scope>NUCLEOTIDE SEQUENCE [LARGE SCALE GENOMIC DNA]</scope>
    <source>
        <strain evidence="8 9">Mlax316</strain>
    </source>
</reference>
<keyword evidence="4 6" id="KW-0408">Iron</keyword>
<dbReference type="PRINTS" id="PR00385">
    <property type="entry name" value="P450"/>
</dbReference>
<dbReference type="InterPro" id="IPR001128">
    <property type="entry name" value="Cyt_P450"/>
</dbReference>
<dbReference type="Pfam" id="PF00067">
    <property type="entry name" value="p450"/>
    <property type="match status" value="1"/>
</dbReference>
<evidence type="ECO:0000256" key="6">
    <source>
        <dbReference type="PIRSR" id="PIRSR602401-1"/>
    </source>
</evidence>
<proteinExistence type="inferred from homology"/>
<dbReference type="GO" id="GO:0020037">
    <property type="term" value="F:heme binding"/>
    <property type="evidence" value="ECO:0007669"/>
    <property type="project" value="InterPro"/>
</dbReference>
<evidence type="ECO:0000256" key="5">
    <source>
        <dbReference type="ARBA" id="ARBA00023026"/>
    </source>
</evidence>
<dbReference type="PROSITE" id="PS00086">
    <property type="entry name" value="CYTOCHROME_P450"/>
    <property type="match status" value="1"/>
</dbReference>
<evidence type="ECO:0008006" key="10">
    <source>
        <dbReference type="Google" id="ProtNLM"/>
    </source>
</evidence>
<dbReference type="AlphaFoldDB" id="A0A5N6KEV9"/>
<keyword evidence="7" id="KW-0503">Monooxygenase</keyword>
<keyword evidence="6 7" id="KW-0349">Heme</keyword>
<dbReference type="SUPFAM" id="SSF48264">
    <property type="entry name" value="Cytochrome P450"/>
    <property type="match status" value="1"/>
</dbReference>